<keyword evidence="2 3" id="KW-0067">ATP-binding</keyword>
<dbReference type="InterPro" id="IPR050107">
    <property type="entry name" value="ABC_carbohydrate_import_ATPase"/>
</dbReference>
<gene>
    <name evidence="3" type="primary">rbsA_4</name>
    <name evidence="3" type="ORF">RGLFYP19_01857</name>
</gene>
<dbReference type="GO" id="GO:0016787">
    <property type="term" value="F:hydrolase activity"/>
    <property type="evidence" value="ECO:0007669"/>
    <property type="project" value="UniProtKB-KW"/>
</dbReference>
<evidence type="ECO:0000256" key="2">
    <source>
        <dbReference type="ARBA" id="ARBA00022840"/>
    </source>
</evidence>
<dbReference type="EC" id="3.6.3.17" evidence="3"/>
<proteinExistence type="predicted"/>
<accession>A0A6N3DY30</accession>
<dbReference type="AlphaFoldDB" id="A0A6N3DY30"/>
<dbReference type="Gene3D" id="3.40.50.300">
    <property type="entry name" value="P-loop containing nucleotide triphosphate hydrolases"/>
    <property type="match status" value="1"/>
</dbReference>
<name>A0A6N3DY30_MEDGN</name>
<dbReference type="InterPro" id="IPR027417">
    <property type="entry name" value="P-loop_NTPase"/>
</dbReference>
<keyword evidence="1" id="KW-0547">Nucleotide-binding</keyword>
<evidence type="ECO:0000313" key="3">
    <source>
        <dbReference type="EMBL" id="VYU30893.1"/>
    </source>
</evidence>
<organism evidence="3">
    <name type="scientific">Mediterraneibacter gnavus</name>
    <name type="common">Ruminococcus gnavus</name>
    <dbReference type="NCBI Taxonomy" id="33038"/>
    <lineage>
        <taxon>Bacteria</taxon>
        <taxon>Bacillati</taxon>
        <taxon>Bacillota</taxon>
        <taxon>Clostridia</taxon>
        <taxon>Lachnospirales</taxon>
        <taxon>Lachnospiraceae</taxon>
        <taxon>Mediterraneibacter</taxon>
    </lineage>
</organism>
<keyword evidence="3" id="KW-0378">Hydrolase</keyword>
<evidence type="ECO:0000256" key="1">
    <source>
        <dbReference type="ARBA" id="ARBA00022741"/>
    </source>
</evidence>
<protein>
    <submittedName>
        <fullName evidence="3">Ribose import ATP-binding protein RbsA</fullName>
        <ecNumber evidence="3">3.6.3.17</ecNumber>
    </submittedName>
</protein>
<dbReference type="EMBL" id="CACRUK010000027">
    <property type="protein sequence ID" value="VYU30893.1"/>
    <property type="molecule type" value="Genomic_DNA"/>
</dbReference>
<reference evidence="3" key="1">
    <citation type="submission" date="2019-11" db="EMBL/GenBank/DDBJ databases">
        <authorList>
            <person name="Feng L."/>
        </authorList>
    </citation>
    <scope>NUCLEOTIDE SEQUENCE</scope>
    <source>
        <strain evidence="3">RgnavusLFYP19</strain>
    </source>
</reference>
<dbReference type="SUPFAM" id="SSF52540">
    <property type="entry name" value="P-loop containing nucleoside triphosphate hydrolases"/>
    <property type="match status" value="1"/>
</dbReference>
<dbReference type="RefSeq" id="WP_421929989.1">
    <property type="nucleotide sequence ID" value="NZ_CACRUK010000027.1"/>
</dbReference>
<dbReference type="GO" id="GO:0005524">
    <property type="term" value="F:ATP binding"/>
    <property type="evidence" value="ECO:0007669"/>
    <property type="project" value="UniProtKB-KW"/>
</dbReference>
<sequence>MNGPIGSLSGGNAQKVIIARELSAHPKVLLACQPTRGVDIGSIEFIHKQILKFRDEGNTVILVSSELSEIMSLSDRVIVMYKGKISGEVCPKEVSTAAIGLLMAGISK</sequence>
<dbReference type="PANTHER" id="PTHR43790">
    <property type="entry name" value="CARBOHYDRATE TRANSPORT ATP-BINDING PROTEIN MG119-RELATED"/>
    <property type="match status" value="1"/>
</dbReference>
<dbReference type="PANTHER" id="PTHR43790:SF4">
    <property type="entry name" value="GUANOSINE IMPORT ATP-BINDING PROTEIN NUPO"/>
    <property type="match status" value="1"/>
</dbReference>